<dbReference type="SUPFAM" id="SSF54427">
    <property type="entry name" value="NTF2-like"/>
    <property type="match status" value="2"/>
</dbReference>
<dbReference type="InterPro" id="IPR032710">
    <property type="entry name" value="NTF2-like_dom_sf"/>
</dbReference>
<feature type="domain" description="SnoaL-like" evidence="1">
    <location>
        <begin position="9"/>
        <end position="114"/>
    </location>
</feature>
<dbReference type="Gene3D" id="3.10.450.50">
    <property type="match status" value="2"/>
</dbReference>
<evidence type="ECO:0000259" key="1">
    <source>
        <dbReference type="Pfam" id="PF12680"/>
    </source>
</evidence>
<dbReference type="EMBL" id="BAABHV010000009">
    <property type="protein sequence ID" value="GAA5053144.1"/>
    <property type="molecule type" value="Genomic_DNA"/>
</dbReference>
<dbReference type="InterPro" id="IPR037401">
    <property type="entry name" value="SnoaL-like"/>
</dbReference>
<evidence type="ECO:0000313" key="2">
    <source>
        <dbReference type="EMBL" id="GAA5053144.1"/>
    </source>
</evidence>
<accession>A0ABP9KCP4</accession>
<dbReference type="Pfam" id="PF12680">
    <property type="entry name" value="SnoaL_2"/>
    <property type="match status" value="2"/>
</dbReference>
<dbReference type="Proteomes" id="UP001500518">
    <property type="component" value="Unassembled WGS sequence"/>
</dbReference>
<protein>
    <recommendedName>
        <fullName evidence="1">SnoaL-like domain-containing protein</fullName>
    </recommendedName>
</protein>
<comment type="caution">
    <text evidence="2">The sequence shown here is derived from an EMBL/GenBank/DDBJ whole genome shotgun (WGS) entry which is preliminary data.</text>
</comment>
<name>A0ABP9KCP4_9SPHN</name>
<feature type="domain" description="SnoaL-like" evidence="1">
    <location>
        <begin position="150"/>
        <end position="259"/>
    </location>
</feature>
<evidence type="ECO:0000313" key="3">
    <source>
        <dbReference type="Proteomes" id="UP001500518"/>
    </source>
</evidence>
<organism evidence="2 3">
    <name type="scientific">Erythrobacter westpacificensis</name>
    <dbReference type="NCBI Taxonomy" id="1055231"/>
    <lineage>
        <taxon>Bacteria</taxon>
        <taxon>Pseudomonadati</taxon>
        <taxon>Pseudomonadota</taxon>
        <taxon>Alphaproteobacteria</taxon>
        <taxon>Sphingomonadales</taxon>
        <taxon>Erythrobacteraceae</taxon>
        <taxon>Erythrobacter/Porphyrobacter group</taxon>
        <taxon>Erythrobacter</taxon>
    </lineage>
</organism>
<sequence length="273" mass="30365">MAAMNFDFEAYIACFLTGDDEALIQRFYAEECAMHSGSGVRRGHAGMREFLAWAHDGVRECPRVQHYLQDERTVFADIDMDFHATGHRPDFPFGEMHPGDSITVKFLARYDLDENQRVKTLTTSAWPPNQGVTSLPRLGGHPSQVAAYHAYAAAFSNGDAKRFARFYTPDVVLELSSVGRIEGAEGIADFYSRMFETVRETLTIHELEATDERIVVDCTSRFTATADAPDFVVAPLAKGEFVEVGVRVTYTLRDGLICHIAVERTRDPVASAG</sequence>
<gene>
    <name evidence="2" type="ORF">GCM10023208_14760</name>
</gene>
<keyword evidence="3" id="KW-1185">Reference proteome</keyword>
<reference evidence="3" key="1">
    <citation type="journal article" date="2019" name="Int. J. Syst. Evol. Microbiol.">
        <title>The Global Catalogue of Microorganisms (GCM) 10K type strain sequencing project: providing services to taxonomists for standard genome sequencing and annotation.</title>
        <authorList>
            <consortium name="The Broad Institute Genomics Platform"/>
            <consortium name="The Broad Institute Genome Sequencing Center for Infectious Disease"/>
            <person name="Wu L."/>
            <person name="Ma J."/>
        </authorList>
    </citation>
    <scope>NUCLEOTIDE SEQUENCE [LARGE SCALE GENOMIC DNA]</scope>
    <source>
        <strain evidence="3">JCM 18014</strain>
    </source>
</reference>
<proteinExistence type="predicted"/>